<sequence>MAIRLPAPETLVDRAVSTAGRAVATAAALASAPGRLLRLLDEGEVLLVRIAAVVDAAEKTVDDVRTVTASAATVAQDAAQTSAEAGKLVGEVARTSTAAQALVSQIGPDVHELLGVTREVQQAIVGLPGFGMLRRRGEDRTTD</sequence>
<dbReference type="Proteomes" id="UP000635606">
    <property type="component" value="Unassembled WGS sequence"/>
</dbReference>
<proteinExistence type="predicted"/>
<gene>
    <name evidence="1" type="ORF">Voc01_084660</name>
</gene>
<name>A0A8J4A0D5_9ACTN</name>
<evidence type="ECO:0000313" key="2">
    <source>
        <dbReference type="Proteomes" id="UP000635606"/>
    </source>
</evidence>
<accession>A0A8J4A0D5</accession>
<comment type="caution">
    <text evidence="1">The sequence shown here is derived from an EMBL/GenBank/DDBJ whole genome shotgun (WGS) entry which is preliminary data.</text>
</comment>
<protein>
    <submittedName>
        <fullName evidence="1">Uncharacterized protein</fullName>
    </submittedName>
</protein>
<dbReference type="AlphaFoldDB" id="A0A8J4A0D5"/>
<dbReference type="EMBL" id="BOPH01000118">
    <property type="protein sequence ID" value="GIJ73549.1"/>
    <property type="molecule type" value="Genomic_DNA"/>
</dbReference>
<organism evidence="1 2">
    <name type="scientific">Virgisporangium ochraceum</name>
    <dbReference type="NCBI Taxonomy" id="65505"/>
    <lineage>
        <taxon>Bacteria</taxon>
        <taxon>Bacillati</taxon>
        <taxon>Actinomycetota</taxon>
        <taxon>Actinomycetes</taxon>
        <taxon>Micromonosporales</taxon>
        <taxon>Micromonosporaceae</taxon>
        <taxon>Virgisporangium</taxon>
    </lineage>
</organism>
<dbReference type="RefSeq" id="WP_203933373.1">
    <property type="nucleotide sequence ID" value="NZ_BOPH01000118.1"/>
</dbReference>
<reference evidence="1" key="1">
    <citation type="submission" date="2021-01" db="EMBL/GenBank/DDBJ databases">
        <title>Whole genome shotgun sequence of Virgisporangium ochraceum NBRC 16418.</title>
        <authorList>
            <person name="Komaki H."/>
            <person name="Tamura T."/>
        </authorList>
    </citation>
    <scope>NUCLEOTIDE SEQUENCE</scope>
    <source>
        <strain evidence="1">NBRC 16418</strain>
    </source>
</reference>
<evidence type="ECO:0000313" key="1">
    <source>
        <dbReference type="EMBL" id="GIJ73549.1"/>
    </source>
</evidence>
<keyword evidence="2" id="KW-1185">Reference proteome</keyword>